<proteinExistence type="predicted"/>
<dbReference type="EMBL" id="JARJCM010000003">
    <property type="protein sequence ID" value="KAJ7046387.1"/>
    <property type="molecule type" value="Genomic_DNA"/>
</dbReference>
<evidence type="ECO:0000313" key="3">
    <source>
        <dbReference type="Proteomes" id="UP001218188"/>
    </source>
</evidence>
<evidence type="ECO:0000256" key="1">
    <source>
        <dbReference type="SAM" id="MobiDB-lite"/>
    </source>
</evidence>
<sequence>MASHIGGVQQSTAASTGSLVQRGTKDNLSASVLYLDRGAVLQCKQGCNKFTNLVSYQICQEMMVRDNFEPVRSRTGYPARVRMRPGYSASSLLDRQIYRSPNGPKPTCERERENRLTAPASLK</sequence>
<name>A0AAD6XDW2_9AGAR</name>
<feature type="region of interest" description="Disordered" evidence="1">
    <location>
        <begin position="92"/>
        <end position="123"/>
    </location>
</feature>
<feature type="region of interest" description="Disordered" evidence="1">
    <location>
        <begin position="1"/>
        <end position="20"/>
    </location>
</feature>
<dbReference type="AlphaFoldDB" id="A0AAD6XDW2"/>
<protein>
    <submittedName>
        <fullName evidence="2">Uncharacterized protein</fullName>
    </submittedName>
</protein>
<dbReference type="Proteomes" id="UP001218188">
    <property type="component" value="Unassembled WGS sequence"/>
</dbReference>
<gene>
    <name evidence="2" type="ORF">C8F04DRAFT_1173329</name>
</gene>
<organism evidence="2 3">
    <name type="scientific">Mycena alexandri</name>
    <dbReference type="NCBI Taxonomy" id="1745969"/>
    <lineage>
        <taxon>Eukaryota</taxon>
        <taxon>Fungi</taxon>
        <taxon>Dikarya</taxon>
        <taxon>Basidiomycota</taxon>
        <taxon>Agaricomycotina</taxon>
        <taxon>Agaricomycetes</taxon>
        <taxon>Agaricomycetidae</taxon>
        <taxon>Agaricales</taxon>
        <taxon>Marasmiineae</taxon>
        <taxon>Mycenaceae</taxon>
        <taxon>Mycena</taxon>
    </lineage>
</organism>
<comment type="caution">
    <text evidence="2">The sequence shown here is derived from an EMBL/GenBank/DDBJ whole genome shotgun (WGS) entry which is preliminary data.</text>
</comment>
<keyword evidence="3" id="KW-1185">Reference proteome</keyword>
<reference evidence="2" key="1">
    <citation type="submission" date="2023-03" db="EMBL/GenBank/DDBJ databases">
        <title>Massive genome expansion in bonnet fungi (Mycena s.s.) driven by repeated elements and novel gene families across ecological guilds.</title>
        <authorList>
            <consortium name="Lawrence Berkeley National Laboratory"/>
            <person name="Harder C.B."/>
            <person name="Miyauchi S."/>
            <person name="Viragh M."/>
            <person name="Kuo A."/>
            <person name="Thoen E."/>
            <person name="Andreopoulos B."/>
            <person name="Lu D."/>
            <person name="Skrede I."/>
            <person name="Drula E."/>
            <person name="Henrissat B."/>
            <person name="Morin E."/>
            <person name="Kohler A."/>
            <person name="Barry K."/>
            <person name="LaButti K."/>
            <person name="Morin E."/>
            <person name="Salamov A."/>
            <person name="Lipzen A."/>
            <person name="Mereny Z."/>
            <person name="Hegedus B."/>
            <person name="Baldrian P."/>
            <person name="Stursova M."/>
            <person name="Weitz H."/>
            <person name="Taylor A."/>
            <person name="Grigoriev I.V."/>
            <person name="Nagy L.G."/>
            <person name="Martin F."/>
            <person name="Kauserud H."/>
        </authorList>
    </citation>
    <scope>NUCLEOTIDE SEQUENCE</scope>
    <source>
        <strain evidence="2">CBHHK200</strain>
    </source>
</reference>
<accession>A0AAD6XDW2</accession>
<feature type="compositionally biased region" description="Polar residues" evidence="1">
    <location>
        <begin position="8"/>
        <end position="20"/>
    </location>
</feature>
<evidence type="ECO:0000313" key="2">
    <source>
        <dbReference type="EMBL" id="KAJ7046387.1"/>
    </source>
</evidence>